<evidence type="ECO:0000256" key="4">
    <source>
        <dbReference type="ARBA" id="ARBA00022827"/>
    </source>
</evidence>
<reference evidence="9 10" key="1">
    <citation type="journal article" date="2022" name="Nat. Plants">
        <title>Genomes of leafy and leafless Platanthera orchids illuminate the evolution of mycoheterotrophy.</title>
        <authorList>
            <person name="Li M.H."/>
            <person name="Liu K.W."/>
            <person name="Li Z."/>
            <person name="Lu H.C."/>
            <person name="Ye Q.L."/>
            <person name="Zhang D."/>
            <person name="Wang J.Y."/>
            <person name="Li Y.F."/>
            <person name="Zhong Z.M."/>
            <person name="Liu X."/>
            <person name="Yu X."/>
            <person name="Liu D.K."/>
            <person name="Tu X.D."/>
            <person name="Liu B."/>
            <person name="Hao Y."/>
            <person name="Liao X.Y."/>
            <person name="Jiang Y.T."/>
            <person name="Sun W.H."/>
            <person name="Chen J."/>
            <person name="Chen Y.Q."/>
            <person name="Ai Y."/>
            <person name="Zhai J.W."/>
            <person name="Wu S.S."/>
            <person name="Zhou Z."/>
            <person name="Hsiao Y.Y."/>
            <person name="Wu W.L."/>
            <person name="Chen Y.Y."/>
            <person name="Lin Y.F."/>
            <person name="Hsu J.L."/>
            <person name="Li C.Y."/>
            <person name="Wang Z.W."/>
            <person name="Zhao X."/>
            <person name="Zhong W.Y."/>
            <person name="Ma X.K."/>
            <person name="Ma L."/>
            <person name="Huang J."/>
            <person name="Chen G.Z."/>
            <person name="Huang M.Z."/>
            <person name="Huang L."/>
            <person name="Peng D.H."/>
            <person name="Luo Y.B."/>
            <person name="Zou S.Q."/>
            <person name="Chen S.P."/>
            <person name="Lan S."/>
            <person name="Tsai W.C."/>
            <person name="Van de Peer Y."/>
            <person name="Liu Z.J."/>
        </authorList>
    </citation>
    <scope>NUCLEOTIDE SEQUENCE [LARGE SCALE GENOMIC DNA]</scope>
    <source>
        <strain evidence="9">Lor288</strain>
    </source>
</reference>
<sequence length="494" mass="55243">MQVWDLGGQDRLRTSWATYFRGTHAAIVVIDSTDRARISIMKDELFRLLQHGDLEHAVVLVFANKQDLKEAMSPAEITDALSLHSIKNHDWHIQACCALTGDGLYDGLGWIAQREVSSMISPQNGRSWCHRDTRSHHSRGRPFRPRRCRLPPPSLLSVPCIILERSDGIANLWRHRSYDCLSLHLPKQFCQLPHHPFPSHFPTYPSKSDFLDYLHGYAARFAIMPLFRCAATEARFDATDLLWRVGAVRRRPEGEEESAEFVSPWLVVATGENAEPVVPEMKGMEAFKGEMMHSSEFRNGADYAGKRVLVVGCGNSGMEMCVDLCKHAAAPFLSVRSGAHVLPREMLGISTFGLAMKLVKWLPVRLVDKILLLLARIAIGDTGKYGLKRPKIGPLELKNATGKTPVLDVGAFPLIKNGSINVVPEVESLTRNGAKFADGEMAFDSVIFATGYRSNVPLWLKASSLSLSLSCVPRVKTSLNTHLVTRYQYWLYII</sequence>
<comment type="caution">
    <text evidence="9">The sequence shown here is derived from an EMBL/GenBank/DDBJ whole genome shotgun (WGS) entry which is preliminary data.</text>
</comment>
<dbReference type="SMART" id="SM00177">
    <property type="entry name" value="ARF"/>
    <property type="match status" value="1"/>
</dbReference>
<comment type="catalytic activity">
    <reaction evidence="7">
        <text>indole-3-pyruvate + NADPH + O2 + H(+) = (indol-3-yl)acetate + CO2 + NADP(+) + H2O</text>
        <dbReference type="Rhea" id="RHEA:34331"/>
        <dbReference type="ChEBI" id="CHEBI:15377"/>
        <dbReference type="ChEBI" id="CHEBI:15378"/>
        <dbReference type="ChEBI" id="CHEBI:15379"/>
        <dbReference type="ChEBI" id="CHEBI:16526"/>
        <dbReference type="ChEBI" id="CHEBI:17640"/>
        <dbReference type="ChEBI" id="CHEBI:30854"/>
        <dbReference type="ChEBI" id="CHEBI:57783"/>
        <dbReference type="ChEBI" id="CHEBI:58349"/>
        <dbReference type="EC" id="1.14.13.168"/>
    </reaction>
</comment>
<dbReference type="Gene3D" id="3.40.50.300">
    <property type="entry name" value="P-loop containing nucleotide triphosphate hydrolases"/>
    <property type="match status" value="1"/>
</dbReference>
<dbReference type="InterPro" id="IPR006689">
    <property type="entry name" value="Small_GTPase_ARF/SAR"/>
</dbReference>
<dbReference type="GO" id="GO:0004497">
    <property type="term" value="F:monooxygenase activity"/>
    <property type="evidence" value="ECO:0007669"/>
    <property type="project" value="UniProtKB-KW"/>
</dbReference>
<keyword evidence="4 8" id="KW-0274">FAD</keyword>
<name>A0ABR2MFA6_9ASPA</name>
<proteinExistence type="inferred from homology"/>
<keyword evidence="6" id="KW-0342">GTP-binding</keyword>
<keyword evidence="5 8" id="KW-0560">Oxidoreductase</keyword>
<dbReference type="Pfam" id="PF00743">
    <property type="entry name" value="FMO-like"/>
    <property type="match status" value="1"/>
</dbReference>
<evidence type="ECO:0000256" key="8">
    <source>
        <dbReference type="RuleBase" id="RU361177"/>
    </source>
</evidence>
<keyword evidence="3" id="KW-0547">Nucleotide-binding</keyword>
<evidence type="ECO:0000313" key="9">
    <source>
        <dbReference type="EMBL" id="KAK8962225.1"/>
    </source>
</evidence>
<protein>
    <recommendedName>
        <fullName evidence="8">Flavin-containing monooxygenase</fullName>
        <ecNumber evidence="8">1.-.-.-</ecNumber>
    </recommendedName>
</protein>
<dbReference type="PANTHER" id="PTHR43539">
    <property type="entry name" value="FLAVIN-BINDING MONOOXYGENASE-LIKE PROTEIN (AFU_ORTHOLOGUE AFUA_4G09220)"/>
    <property type="match status" value="1"/>
</dbReference>
<keyword evidence="8 9" id="KW-0503">Monooxygenase</keyword>
<dbReference type="PANTHER" id="PTHR43539:SF51">
    <property type="entry name" value="INDOLE-3-PYRUVATE MONOOXYGENASE YUCCA8"/>
    <property type="match status" value="1"/>
</dbReference>
<evidence type="ECO:0000256" key="2">
    <source>
        <dbReference type="ARBA" id="ARBA00022630"/>
    </source>
</evidence>
<dbReference type="SUPFAM" id="SSF52540">
    <property type="entry name" value="P-loop containing nucleoside triphosphate hydrolases"/>
    <property type="match status" value="1"/>
</dbReference>
<dbReference type="PROSITE" id="PS51417">
    <property type="entry name" value="ARF"/>
    <property type="match status" value="1"/>
</dbReference>
<keyword evidence="10" id="KW-1185">Reference proteome</keyword>
<keyword evidence="2 8" id="KW-0285">Flavoprotein</keyword>
<evidence type="ECO:0000256" key="3">
    <source>
        <dbReference type="ARBA" id="ARBA00022741"/>
    </source>
</evidence>
<comment type="similarity">
    <text evidence="1 8">Belongs to the FMO family.</text>
</comment>
<gene>
    <name evidence="9" type="primary">YUC4</name>
    <name evidence="9" type="ORF">KSP40_PGU018192</name>
</gene>
<dbReference type="EC" id="1.-.-.-" evidence="8"/>
<accession>A0ABR2MFA6</accession>
<evidence type="ECO:0000256" key="5">
    <source>
        <dbReference type="ARBA" id="ARBA00023002"/>
    </source>
</evidence>
<evidence type="ECO:0000256" key="7">
    <source>
        <dbReference type="ARBA" id="ARBA00047707"/>
    </source>
</evidence>
<dbReference type="InterPro" id="IPR050982">
    <property type="entry name" value="Auxin_biosynth/cation_transpt"/>
</dbReference>
<dbReference type="InterPro" id="IPR027417">
    <property type="entry name" value="P-loop_NTPase"/>
</dbReference>
<comment type="cofactor">
    <cofactor evidence="8">
        <name>FAD</name>
        <dbReference type="ChEBI" id="CHEBI:57692"/>
    </cofactor>
</comment>
<dbReference type="InterPro" id="IPR036188">
    <property type="entry name" value="FAD/NAD-bd_sf"/>
</dbReference>
<dbReference type="InterPro" id="IPR020946">
    <property type="entry name" value="Flavin_mOase-like"/>
</dbReference>
<dbReference type="Proteomes" id="UP001412067">
    <property type="component" value="Unassembled WGS sequence"/>
</dbReference>
<evidence type="ECO:0000256" key="6">
    <source>
        <dbReference type="ARBA" id="ARBA00023134"/>
    </source>
</evidence>
<dbReference type="Pfam" id="PF00025">
    <property type="entry name" value="Arf"/>
    <property type="match status" value="1"/>
</dbReference>
<dbReference type="SUPFAM" id="SSF51905">
    <property type="entry name" value="FAD/NAD(P)-binding domain"/>
    <property type="match status" value="2"/>
</dbReference>
<evidence type="ECO:0000313" key="10">
    <source>
        <dbReference type="Proteomes" id="UP001412067"/>
    </source>
</evidence>
<evidence type="ECO:0000256" key="1">
    <source>
        <dbReference type="ARBA" id="ARBA00009183"/>
    </source>
</evidence>
<organism evidence="9 10">
    <name type="scientific">Platanthera guangdongensis</name>
    <dbReference type="NCBI Taxonomy" id="2320717"/>
    <lineage>
        <taxon>Eukaryota</taxon>
        <taxon>Viridiplantae</taxon>
        <taxon>Streptophyta</taxon>
        <taxon>Embryophyta</taxon>
        <taxon>Tracheophyta</taxon>
        <taxon>Spermatophyta</taxon>
        <taxon>Magnoliopsida</taxon>
        <taxon>Liliopsida</taxon>
        <taxon>Asparagales</taxon>
        <taxon>Orchidaceae</taxon>
        <taxon>Orchidoideae</taxon>
        <taxon>Orchideae</taxon>
        <taxon>Orchidinae</taxon>
        <taxon>Platanthera</taxon>
    </lineage>
</organism>
<dbReference type="EMBL" id="JBBWWR010000008">
    <property type="protein sequence ID" value="KAK8962225.1"/>
    <property type="molecule type" value="Genomic_DNA"/>
</dbReference>
<dbReference type="Gene3D" id="3.50.50.60">
    <property type="entry name" value="FAD/NAD(P)-binding domain"/>
    <property type="match status" value="1"/>
</dbReference>